<protein>
    <recommendedName>
        <fullName evidence="3">XRE family transcriptional regulator</fullName>
    </recommendedName>
</protein>
<evidence type="ECO:0008006" key="3">
    <source>
        <dbReference type="Google" id="ProtNLM"/>
    </source>
</evidence>
<evidence type="ECO:0000313" key="2">
    <source>
        <dbReference type="Proteomes" id="UP001597510"/>
    </source>
</evidence>
<dbReference type="EMBL" id="JBHULC010000032">
    <property type="protein sequence ID" value="MFD2523284.1"/>
    <property type="molecule type" value="Genomic_DNA"/>
</dbReference>
<dbReference type="Gene3D" id="1.10.260.40">
    <property type="entry name" value="lambda repressor-like DNA-binding domains"/>
    <property type="match status" value="1"/>
</dbReference>
<evidence type="ECO:0000313" key="1">
    <source>
        <dbReference type="EMBL" id="MFD2523284.1"/>
    </source>
</evidence>
<gene>
    <name evidence="1" type="ORF">ACFSR2_20470</name>
</gene>
<organism evidence="1 2">
    <name type="scientific">Emticicia soli</name>
    <dbReference type="NCBI Taxonomy" id="2027878"/>
    <lineage>
        <taxon>Bacteria</taxon>
        <taxon>Pseudomonadati</taxon>
        <taxon>Bacteroidota</taxon>
        <taxon>Cytophagia</taxon>
        <taxon>Cytophagales</taxon>
        <taxon>Leadbetterellaceae</taxon>
        <taxon>Emticicia</taxon>
    </lineage>
</organism>
<name>A0ABW5JCI7_9BACT</name>
<proteinExistence type="predicted"/>
<reference evidence="2" key="1">
    <citation type="journal article" date="2019" name="Int. J. Syst. Evol. Microbiol.">
        <title>The Global Catalogue of Microorganisms (GCM) 10K type strain sequencing project: providing services to taxonomists for standard genome sequencing and annotation.</title>
        <authorList>
            <consortium name="The Broad Institute Genomics Platform"/>
            <consortium name="The Broad Institute Genome Sequencing Center for Infectious Disease"/>
            <person name="Wu L."/>
            <person name="Ma J."/>
        </authorList>
    </citation>
    <scope>NUCLEOTIDE SEQUENCE [LARGE SCALE GENOMIC DNA]</scope>
    <source>
        <strain evidence="2">KCTC 52344</strain>
    </source>
</reference>
<sequence>MKANNIPQNRIGENIKLKFGKEKPVLTQSIYRDVLAIPKKTFRKYVDNEKQPRIDEIQRIALWLGINPKDLF</sequence>
<dbReference type="InterPro" id="IPR010982">
    <property type="entry name" value="Lambda_DNA-bd_dom_sf"/>
</dbReference>
<keyword evidence="2" id="KW-1185">Reference proteome</keyword>
<comment type="caution">
    <text evidence="1">The sequence shown here is derived from an EMBL/GenBank/DDBJ whole genome shotgun (WGS) entry which is preliminary data.</text>
</comment>
<dbReference type="Proteomes" id="UP001597510">
    <property type="component" value="Unassembled WGS sequence"/>
</dbReference>
<accession>A0ABW5JCI7</accession>
<dbReference type="RefSeq" id="WP_340240756.1">
    <property type="nucleotide sequence ID" value="NZ_JBBEWC010000025.1"/>
</dbReference>